<dbReference type="AlphaFoldDB" id="A0A5C5WMA9"/>
<organism evidence="1 2">
    <name type="scientific">Thalassoglobus neptunius</name>
    <dbReference type="NCBI Taxonomy" id="1938619"/>
    <lineage>
        <taxon>Bacteria</taxon>
        <taxon>Pseudomonadati</taxon>
        <taxon>Planctomycetota</taxon>
        <taxon>Planctomycetia</taxon>
        <taxon>Planctomycetales</taxon>
        <taxon>Planctomycetaceae</taxon>
        <taxon>Thalassoglobus</taxon>
    </lineage>
</organism>
<comment type="caution">
    <text evidence="1">The sequence shown here is derived from an EMBL/GenBank/DDBJ whole genome shotgun (WGS) entry which is preliminary data.</text>
</comment>
<evidence type="ECO:0000313" key="1">
    <source>
        <dbReference type="EMBL" id="TWT51757.1"/>
    </source>
</evidence>
<name>A0A5C5WMA9_9PLAN</name>
<accession>A0A5C5WMA9</accession>
<gene>
    <name evidence="1" type="ORF">KOR42_34440</name>
</gene>
<proteinExistence type="predicted"/>
<dbReference type="EMBL" id="SIHI01000011">
    <property type="protein sequence ID" value="TWT51757.1"/>
    <property type="molecule type" value="Genomic_DNA"/>
</dbReference>
<sequence>MGEKLPKPQDLIERLYEEQTIVRVGLRRQQAPVGSPHIVVADAAMSTQKHSELQVDIAMSNEARIEETCTNLDGSTQMDDRQCNSSQRQKPDLAKWAVGQETTGRWWLFRFQNNRWMQYQIVAIPSGHAEVLLTLLAKNGGAISREDADQALSRHDPVRTLVKRPRRITDALSKIKTPIRESIARSGKYALDDVLCPIQHVAPGWVALIQIGYAVENDDQKLEFKTTTDLQGG</sequence>
<dbReference type="Proteomes" id="UP000317243">
    <property type="component" value="Unassembled WGS sequence"/>
</dbReference>
<evidence type="ECO:0000313" key="2">
    <source>
        <dbReference type="Proteomes" id="UP000317243"/>
    </source>
</evidence>
<protein>
    <submittedName>
        <fullName evidence="1">Uncharacterized protein</fullName>
    </submittedName>
</protein>
<keyword evidence="2" id="KW-1185">Reference proteome</keyword>
<reference evidence="1 2" key="1">
    <citation type="submission" date="2019-02" db="EMBL/GenBank/DDBJ databases">
        <title>Deep-cultivation of Planctomycetes and their phenomic and genomic characterization uncovers novel biology.</title>
        <authorList>
            <person name="Wiegand S."/>
            <person name="Jogler M."/>
            <person name="Boedeker C."/>
            <person name="Pinto D."/>
            <person name="Vollmers J."/>
            <person name="Rivas-Marin E."/>
            <person name="Kohn T."/>
            <person name="Peeters S.H."/>
            <person name="Heuer A."/>
            <person name="Rast P."/>
            <person name="Oberbeckmann S."/>
            <person name="Bunk B."/>
            <person name="Jeske O."/>
            <person name="Meyerdierks A."/>
            <person name="Storesund J.E."/>
            <person name="Kallscheuer N."/>
            <person name="Luecker S."/>
            <person name="Lage O.M."/>
            <person name="Pohl T."/>
            <person name="Merkel B.J."/>
            <person name="Hornburger P."/>
            <person name="Mueller R.-W."/>
            <person name="Bruemmer F."/>
            <person name="Labrenz M."/>
            <person name="Spormann A.M."/>
            <person name="Op Den Camp H."/>
            <person name="Overmann J."/>
            <person name="Amann R."/>
            <person name="Jetten M.S.M."/>
            <person name="Mascher T."/>
            <person name="Medema M.H."/>
            <person name="Devos D.P."/>
            <person name="Kaster A.-K."/>
            <person name="Ovreas L."/>
            <person name="Rohde M."/>
            <person name="Galperin M.Y."/>
            <person name="Jogler C."/>
        </authorList>
    </citation>
    <scope>NUCLEOTIDE SEQUENCE [LARGE SCALE GENOMIC DNA]</scope>
    <source>
        <strain evidence="1 2">KOR42</strain>
    </source>
</reference>